<dbReference type="EMBL" id="QICA01000007">
    <property type="protein sequence ID" value="RNL38358.1"/>
    <property type="molecule type" value="Genomic_DNA"/>
</dbReference>
<organism evidence="1 2">
    <name type="scientific">Adlercreutzia equolifaciens subsp. celatus DSM 18785</name>
    <dbReference type="NCBI Taxonomy" id="1121021"/>
    <lineage>
        <taxon>Bacteria</taxon>
        <taxon>Bacillati</taxon>
        <taxon>Actinomycetota</taxon>
        <taxon>Coriobacteriia</taxon>
        <taxon>Eggerthellales</taxon>
        <taxon>Eggerthellaceae</taxon>
        <taxon>Adlercreutzia</taxon>
    </lineage>
</organism>
<evidence type="ECO:0000313" key="2">
    <source>
        <dbReference type="Proteomes" id="UP000278327"/>
    </source>
</evidence>
<evidence type="ECO:0000313" key="1">
    <source>
        <dbReference type="EMBL" id="RNL38358.1"/>
    </source>
</evidence>
<proteinExistence type="predicted"/>
<dbReference type="RefSeq" id="WP_117283881.1">
    <property type="nucleotide sequence ID" value="NZ_JAMTCE010000008.1"/>
</dbReference>
<dbReference type="Proteomes" id="UP000278327">
    <property type="component" value="Unassembled WGS sequence"/>
</dbReference>
<comment type="caution">
    <text evidence="1">The sequence shown here is derived from an EMBL/GenBank/DDBJ whole genome shotgun (WGS) entry which is preliminary data.</text>
</comment>
<keyword evidence="2" id="KW-1185">Reference proteome</keyword>
<accession>A0A3N0AUP3</accession>
<sequence length="306" mass="35253">MRNTKEDFLSCQLNFGDVRTRSGSNISEEYRPLRAHENRSQKVLVRILKAWYKLFLVVHIALPPSAGGLSPGNFYIRGTKTMRELSLFVDESGDKSIATRYYLLTFVLHEQSDRITSKIQAYEQTLAAADLPNIPFHSEPLLNGHDDYENLGLTQRKKLLVSFNVLVQRLPIQYKTFLYKRSEFPDIEKLAARMKRDVSEMIVDHLAYFQGFDRVKLYYDNGQAIVKKALDEAIYSTLSKEAVVKKRTTMTEYRLAQVADYLCTIELAAVKYAAKENGATYDKFFGGVGSFKKNWLKQARRKMLRS</sequence>
<name>A0A3N0AUP3_9ACTN</name>
<protein>
    <submittedName>
        <fullName evidence="1">ABC transporter</fullName>
    </submittedName>
</protein>
<reference evidence="1 2" key="1">
    <citation type="journal article" date="2019" name="Microbiol. Resour. Announc.">
        <title>Draft Genome Sequences of Type Strains of Gordonibacter faecihominis, Paraeggerthella hongkongensis, Parvibacter caecicola,Slackia equolifaciens, Slackia faecicanis, and Slackia isoflavoniconvertens.</title>
        <authorList>
            <person name="Danylec N."/>
            <person name="Stoll D.A."/>
            <person name="Dotsch A."/>
            <person name="Huch M."/>
        </authorList>
    </citation>
    <scope>NUCLEOTIDE SEQUENCE [LARGE SCALE GENOMIC DNA]</scope>
    <source>
        <strain evidence="1 2">DSM 18785</strain>
    </source>
</reference>
<dbReference type="AlphaFoldDB" id="A0A3N0AUP3"/>
<gene>
    <name evidence="1" type="ORF">DMP10_05455</name>
</gene>